<accession>A0AAD2JJP7</accession>
<name>A0AAD2JJP7_9STRA</name>
<organism evidence="1 2">
    <name type="scientific">Cylindrotheca closterium</name>
    <dbReference type="NCBI Taxonomy" id="2856"/>
    <lineage>
        <taxon>Eukaryota</taxon>
        <taxon>Sar</taxon>
        <taxon>Stramenopiles</taxon>
        <taxon>Ochrophyta</taxon>
        <taxon>Bacillariophyta</taxon>
        <taxon>Bacillariophyceae</taxon>
        <taxon>Bacillariophycidae</taxon>
        <taxon>Bacillariales</taxon>
        <taxon>Bacillariaceae</taxon>
        <taxon>Cylindrotheca</taxon>
    </lineage>
</organism>
<protein>
    <submittedName>
        <fullName evidence="1">Uncharacterized protein</fullName>
    </submittedName>
</protein>
<gene>
    <name evidence="1" type="ORF">CYCCA115_LOCUS16505</name>
</gene>
<dbReference type="Proteomes" id="UP001295423">
    <property type="component" value="Unassembled WGS sequence"/>
</dbReference>
<reference evidence="1" key="1">
    <citation type="submission" date="2023-08" db="EMBL/GenBank/DDBJ databases">
        <authorList>
            <person name="Audoor S."/>
            <person name="Bilcke G."/>
        </authorList>
    </citation>
    <scope>NUCLEOTIDE SEQUENCE</scope>
</reference>
<sequence length="137" mass="15279">MVDAAQCIPKAGGSGIASNVIDVNVFDWENVHQSHTGTPIIDGYVTLDVGNEGLTIFLQLSSPSKVRVSQMNEEVKKLDFAIGRHRKWEPERQWILLWITNREVDIDSTADERLLWVDKGSLTGHCPLIGNRGLVGW</sequence>
<evidence type="ECO:0000313" key="1">
    <source>
        <dbReference type="EMBL" id="CAJ1957011.1"/>
    </source>
</evidence>
<evidence type="ECO:0000313" key="2">
    <source>
        <dbReference type="Proteomes" id="UP001295423"/>
    </source>
</evidence>
<dbReference type="EMBL" id="CAKOGP040001932">
    <property type="protein sequence ID" value="CAJ1957011.1"/>
    <property type="molecule type" value="Genomic_DNA"/>
</dbReference>
<proteinExistence type="predicted"/>
<dbReference type="AlphaFoldDB" id="A0AAD2JJP7"/>
<keyword evidence="2" id="KW-1185">Reference proteome</keyword>
<comment type="caution">
    <text evidence="1">The sequence shown here is derived from an EMBL/GenBank/DDBJ whole genome shotgun (WGS) entry which is preliminary data.</text>
</comment>